<organism evidence="1 2">
    <name type="scientific">Candidatus Hakubella thermalkaliphila</name>
    <dbReference type="NCBI Taxonomy" id="2754717"/>
    <lineage>
        <taxon>Bacteria</taxon>
        <taxon>Bacillati</taxon>
        <taxon>Actinomycetota</taxon>
        <taxon>Actinomycetota incertae sedis</taxon>
        <taxon>Candidatus Hakubellales</taxon>
        <taxon>Candidatus Hakubellaceae</taxon>
        <taxon>Candidatus Hakubella</taxon>
    </lineage>
</organism>
<feature type="non-terminal residue" evidence="1">
    <location>
        <position position="1"/>
    </location>
</feature>
<protein>
    <submittedName>
        <fullName evidence="1">Uncharacterized protein</fullName>
    </submittedName>
</protein>
<comment type="caution">
    <text evidence="1">The sequence shown here is derived from an EMBL/GenBank/DDBJ whole genome shotgun (WGS) entry which is preliminary data.</text>
</comment>
<dbReference type="AlphaFoldDB" id="A0A6V8PLE6"/>
<dbReference type="EMBL" id="BLSA01000498">
    <property type="protein sequence ID" value="GFP33472.1"/>
    <property type="molecule type" value="Genomic_DNA"/>
</dbReference>
<accession>A0A6V8PLE6</accession>
<sequence length="31" mass="3363">SSLKIVRKLATESPCQETVAFELFAGTPELP</sequence>
<evidence type="ECO:0000313" key="1">
    <source>
        <dbReference type="EMBL" id="GFP33472.1"/>
    </source>
</evidence>
<proteinExistence type="predicted"/>
<name>A0A6V8PLE6_9ACTN</name>
<evidence type="ECO:0000313" key="2">
    <source>
        <dbReference type="Proteomes" id="UP000568877"/>
    </source>
</evidence>
<reference evidence="1 2" key="1">
    <citation type="journal article" date="2020" name="Front. Microbiol.">
        <title>Single-cell genomics of novel Actinobacteria with the Wood-Ljungdahl pathway discovered in a serpentinizing system.</title>
        <authorList>
            <person name="Merino N."/>
            <person name="Kawai M."/>
            <person name="Boyd E.S."/>
            <person name="Colman D.R."/>
            <person name="McGlynn S.E."/>
            <person name="Nealson K.H."/>
            <person name="Kurokawa K."/>
            <person name="Hongoh Y."/>
        </authorList>
    </citation>
    <scope>NUCLEOTIDE SEQUENCE [LARGE SCALE GENOMIC DNA]</scope>
    <source>
        <strain evidence="1 2">S42</strain>
    </source>
</reference>
<gene>
    <name evidence="1" type="ORF">HKBW3S42_01808</name>
</gene>
<dbReference type="Proteomes" id="UP000568877">
    <property type="component" value="Unassembled WGS sequence"/>
</dbReference>